<feature type="region of interest" description="Disordered" evidence="3">
    <location>
        <begin position="75"/>
        <end position="104"/>
    </location>
</feature>
<keyword evidence="2" id="KW-0677">Repeat</keyword>
<reference evidence="5 6" key="1">
    <citation type="journal article" date="2019" name="PLoS ONE">
        <title>Genomic analyses reveal an absence of contemporary introgressive admixture between fin whales and blue whales, despite known hybrids.</title>
        <authorList>
            <person name="Westbury M.V."/>
            <person name="Petersen B."/>
            <person name="Lorenzen E.D."/>
        </authorList>
    </citation>
    <scope>NUCLEOTIDE SEQUENCE [LARGE SCALE GENOMIC DNA]</scope>
    <source>
        <strain evidence="5">FinWhale-01</strain>
    </source>
</reference>
<feature type="compositionally biased region" description="Basic residues" evidence="3">
    <location>
        <begin position="1021"/>
        <end position="1034"/>
    </location>
</feature>
<dbReference type="PANTHER" id="PTHR45964:SF8">
    <property type="entry name" value="SIALATE:O-SULFOTRANSFERASE 1"/>
    <property type="match status" value="1"/>
</dbReference>
<dbReference type="PANTHER" id="PTHR45964">
    <property type="entry name" value="WSCD FAMILY MEMBER CG9164"/>
    <property type="match status" value="1"/>
</dbReference>
<feature type="region of interest" description="Disordered" evidence="3">
    <location>
        <begin position="1021"/>
        <end position="1047"/>
    </location>
</feature>
<evidence type="ECO:0000313" key="6">
    <source>
        <dbReference type="Proteomes" id="UP000437017"/>
    </source>
</evidence>
<comment type="similarity">
    <text evidence="1">Belongs to the WSCD family.</text>
</comment>
<dbReference type="SUPFAM" id="SSF52540">
    <property type="entry name" value="P-loop containing nucleoside triphosphate hydrolases"/>
    <property type="match status" value="1"/>
</dbReference>
<evidence type="ECO:0000256" key="1">
    <source>
        <dbReference type="ARBA" id="ARBA00010236"/>
    </source>
</evidence>
<dbReference type="SMART" id="SM00321">
    <property type="entry name" value="WSC"/>
    <property type="match status" value="2"/>
</dbReference>
<dbReference type="Pfam" id="PF01822">
    <property type="entry name" value="WSC"/>
    <property type="match status" value="1"/>
</dbReference>
<feature type="compositionally biased region" description="Basic and acidic residues" evidence="3">
    <location>
        <begin position="1035"/>
        <end position="1047"/>
    </location>
</feature>
<protein>
    <recommendedName>
        <fullName evidence="4">WSC domain-containing protein</fullName>
    </recommendedName>
</protein>
<name>A0A643CIR1_BALPH</name>
<dbReference type="InterPro" id="IPR051589">
    <property type="entry name" value="Sialate-O-sulfotransferase"/>
</dbReference>
<sequence>GKGHPFEDGKKESCYTFSASPESRSAAPVNFPIYRISGSFRNAACNERTELVQTTSLLIPKRLFAGVGFKHRQLRQAPPAPNSLEGCPGEKPASGDPDERDFPGRLWESLVGRRGGSSASPGEHLCVILARHPDTAGLGHSPYRRSSESGIALLTLGPGIAFQIRMIFYLTNKQIPLQSACISGLCAIPRCTASLYMTRNVISALSIYGSGVTEADVNYQAYHKPAGLIVFLPLPWHFNGSQLSSAREEGRITFQTQMEQDLDVNEVPNLTRLATVSCSVNPGLRGIQPPAYGVYGTHVNPRLIHTGTIDTMGLELLQVWAQFLLVALSAQREKQQCRRPCRLGQDCQRVVVMLVLRSSVGRPSFKSQWDSILAEASTLTPLPKLQQELQKPMRKMQIKGSKPMEPKSLQKSPFQPASIEAAANTVCADTTSGIGSPKLIVTGEAVACRFKQYRANHALIIAKGSAINIGFIELCYELPWGESGKSRGAVYSLRAENGNASSRKSDMLGVLIKHGLRRRLQDAFDGGEGWDEANAAVHQMYTGASLSGSHLGKRHSCSSLDLAAAIQADLAMALDWDPTAVTARVSQEPDPSSLLHHCQLSGVDGHMVAAAKPRTREDLSQPCQPTSRCLGWRVQTTKAQWSASLALAMAARILSSASRTQRNIWNPGPPGLIGLTQDCRTHGTAPPYTHAHMTSKPQKCKGTRVHTQRHGRDDHASNAHRQQMHRRTGTQTERCTHWDITQHQKPMDRHKQERSWNGIKDPWGLQTFLEGMGAWAESEEEVINMHGFVFKEHTVSNSQSAGLWRGSELIIFQLQVERFLDRDLTKRSSSHFDLANLPAHRRTRSCDPVSVAGRLHSSLGAPACKTHVILDVKDQLPEVLHCSSPEEFQYPLAILTTGTFSWLAEALEPSHGIPTGAALGDSMAYAIGGRDPNHCGEAALRGWGKQQRFRKDDDDGNGENGTFKKYASFKSRKDGVALHFGVGGMVEKGVTGTPNCPFTQSQLSRNYIPCIERGVIKIKTNKQTKKQRNFRNKRSKDDNNQEMDGEHQKDYALKQVKMMSQEFSIQKLKEEKMARRGDKSCACLKLVTAVMPGTKDRALAMELATASHREAVLSMVISTSDSHELSLICPALNVPADQVISMTSQCQPPKGLCLDYGVVKQKTRNNPLNSQGNKIIINSLGRSKFMKDVLEVKEQLTGSRTGWAEQEGKSWAPDKCHGMGSALPDHMVGGVGAPVKDFEKPVIPAKFMLTPSRSPMALEIIISTAPAPRGVPGGISTPGVEQIYKLETRNTYIQENQWVPLKSSFREAMEEAAVNAEEIMPYDVSGAITIFMTKDFAFQGRCLEGQWAINYGKGEEENNVGVSRGASGRLGPQPHPLGFSAKSLRQEGQCQGSSFLSPGPLSLRSSSPPAGTYMGCFSDDGQERTLKGAVFFDLRKMTVSHCQNACAERSYVYAGLEAGAECYCGNRLPAVSMGPEECSRQGCGVIAKVHAVEAARLTFACLLPSRGHEPTGSLSRGDQFCVERASRHGAGWREGFCSLHEAPRTVGTISHRNPISFPAGRTVTYRGCFRLLENVTHAFPDSLVQANVTVETCSGFCSQKSRPLKWLSDISGISKATAKDVLGIRAHETQFWEPKRLEDEEANSASSVEVWWIQDQLEVQLTQACRGQGSICRKDLLSPLLDVEESNDVAEEAQRPQLLVLDVTAALTVTAAVAEWVLVPGGPRISCLQDARRGRVEMGLSVLPGAWYIEFPLAILRGWECYCAYPTPQFNLRDAVDSSLCGQESEARRLAEYCEVYQTPVQDTRCTDRRFLPTKSKVFVALSSFPGAGNTWARHLIEHATGFYTGSYYFDGTLYNKGFKGEKDHWRSRRTICVKTHESGRREIEMFDSAILLIRNPYRLDVQSCQGNIKVNLGSSRQRGPALVVFNSTMSQRPETLGSRHAGTVPEVKVHPRENQFLEHTVPVRLDLVCFQGNRWGKVDLRSQLPVNGLEYLFLVASKFFLRLPQTHADADAVLDPPKATLGSAQSWKRQGLYKQLLIQHGSVAKSVTAPDEASSPEL</sequence>
<keyword evidence="6" id="KW-1185">Reference proteome</keyword>
<dbReference type="InterPro" id="IPR002889">
    <property type="entry name" value="WSC_carb-bd"/>
</dbReference>
<dbReference type="Proteomes" id="UP000437017">
    <property type="component" value="Unassembled WGS sequence"/>
</dbReference>
<comment type="caution">
    <text evidence="5">The sequence shown here is derived from an EMBL/GenBank/DDBJ whole genome shotgun (WGS) entry which is preliminary data.</text>
</comment>
<evidence type="ECO:0000256" key="2">
    <source>
        <dbReference type="ARBA" id="ARBA00022737"/>
    </source>
</evidence>
<evidence type="ECO:0000256" key="3">
    <source>
        <dbReference type="SAM" id="MobiDB-lite"/>
    </source>
</evidence>
<organism evidence="5 6">
    <name type="scientific">Balaenoptera physalus</name>
    <name type="common">Fin whale</name>
    <name type="synonym">Balaena physalus</name>
    <dbReference type="NCBI Taxonomy" id="9770"/>
    <lineage>
        <taxon>Eukaryota</taxon>
        <taxon>Metazoa</taxon>
        <taxon>Chordata</taxon>
        <taxon>Craniata</taxon>
        <taxon>Vertebrata</taxon>
        <taxon>Euteleostomi</taxon>
        <taxon>Mammalia</taxon>
        <taxon>Eutheria</taxon>
        <taxon>Laurasiatheria</taxon>
        <taxon>Artiodactyla</taxon>
        <taxon>Whippomorpha</taxon>
        <taxon>Cetacea</taxon>
        <taxon>Mysticeti</taxon>
        <taxon>Balaenopteridae</taxon>
        <taxon>Balaenoptera</taxon>
    </lineage>
</organism>
<accession>A0A643CIR1</accession>
<evidence type="ECO:0000313" key="5">
    <source>
        <dbReference type="EMBL" id="KAB0400147.1"/>
    </source>
</evidence>
<proteinExistence type="inferred from homology"/>
<evidence type="ECO:0000259" key="4">
    <source>
        <dbReference type="PROSITE" id="PS51212"/>
    </source>
</evidence>
<dbReference type="EMBL" id="SGJD01001393">
    <property type="protein sequence ID" value="KAB0400147.1"/>
    <property type="molecule type" value="Genomic_DNA"/>
</dbReference>
<dbReference type="InterPro" id="IPR027417">
    <property type="entry name" value="P-loop_NTPase"/>
</dbReference>
<feature type="region of interest" description="Disordered" evidence="3">
    <location>
        <begin position="710"/>
        <end position="733"/>
    </location>
</feature>
<dbReference type="PROSITE" id="PS51212">
    <property type="entry name" value="WSC"/>
    <property type="match status" value="1"/>
</dbReference>
<dbReference type="OrthoDB" id="5985073at2759"/>
<feature type="non-terminal residue" evidence="5">
    <location>
        <position position="1"/>
    </location>
</feature>
<feature type="domain" description="WSC" evidence="4">
    <location>
        <begin position="1410"/>
        <end position="1513"/>
    </location>
</feature>
<gene>
    <name evidence="5" type="ORF">E2I00_017845</name>
</gene>